<dbReference type="SUPFAM" id="SSF55874">
    <property type="entry name" value="ATPase domain of HSP90 chaperone/DNA topoisomerase II/histidine kinase"/>
    <property type="match status" value="1"/>
</dbReference>
<evidence type="ECO:0000256" key="10">
    <source>
        <dbReference type="ARBA" id="ARBA00023012"/>
    </source>
</evidence>
<dbReference type="Gene3D" id="1.10.287.130">
    <property type="match status" value="1"/>
</dbReference>
<dbReference type="InterPro" id="IPR004358">
    <property type="entry name" value="Sig_transdc_His_kin-like_C"/>
</dbReference>
<feature type="transmembrane region" description="Helical" evidence="13">
    <location>
        <begin position="148"/>
        <end position="171"/>
    </location>
</feature>
<keyword evidence="13" id="KW-0812">Transmembrane</keyword>
<keyword evidence="9" id="KW-0067">ATP-binding</keyword>
<sequence>MGITITQVYWVRKAFDLQRADFDRQVNTALLSVAQQFFELQNTPPPANNPVEQLSTNYFVVMLNSDINPSMLEFLLRTEFEKRNIKADFEYGIYDCSQECMVYGKVAAAGLIKSEPKLEALPKLKNASYYFGVRFPGRELQLINQMGIWTFSSLVLLVVIIFFAYALFVILRQRRLSEIQKDFINNMTHEFKTPLSTISLSAEVLREQARQNNEVRSLSYTNIIDQETDRMRQHLERLLQVAKLDKADMELKREKIDAHELLNNVISSMQPQFNDKEVGISLAFTATSTNITADHHHLSNVFINVFDNAIKYTEAKPSIKVTTRQSGKFILIQISDNGIGIAPEYQARIFHKFFRIPTGNIHNVKGFGLGLSYVKQVIETHKGKVSVSSQLNEGATLSIYLPIVE</sequence>
<dbReference type="CDD" id="cd00075">
    <property type="entry name" value="HATPase"/>
    <property type="match status" value="1"/>
</dbReference>
<keyword evidence="11 13" id="KW-0472">Membrane</keyword>
<dbReference type="CDD" id="cd00082">
    <property type="entry name" value="HisKA"/>
    <property type="match status" value="1"/>
</dbReference>
<dbReference type="PROSITE" id="PS50109">
    <property type="entry name" value="HIS_KIN"/>
    <property type="match status" value="1"/>
</dbReference>
<evidence type="ECO:0000256" key="8">
    <source>
        <dbReference type="ARBA" id="ARBA00022777"/>
    </source>
</evidence>
<dbReference type="Pfam" id="PF02518">
    <property type="entry name" value="HATPase_c"/>
    <property type="match status" value="1"/>
</dbReference>
<evidence type="ECO:0000256" key="12">
    <source>
        <dbReference type="SAM" id="Coils"/>
    </source>
</evidence>
<dbReference type="Gene3D" id="3.30.565.10">
    <property type="entry name" value="Histidine kinase-like ATPase, C-terminal domain"/>
    <property type="match status" value="1"/>
</dbReference>
<dbReference type="Pfam" id="PF00512">
    <property type="entry name" value="HisKA"/>
    <property type="match status" value="1"/>
</dbReference>
<evidence type="ECO:0000256" key="1">
    <source>
        <dbReference type="ARBA" id="ARBA00000085"/>
    </source>
</evidence>
<reference evidence="15 16" key="1">
    <citation type="submission" date="2018-11" db="EMBL/GenBank/DDBJ databases">
        <title>Chryseotalea sanarue gen. nov., sp., nov., a member of the family Cytophagaceae, isolated from a brackish lake in Hamamatsu Japan.</title>
        <authorList>
            <person name="Maejima Y."/>
            <person name="Iino T."/>
            <person name="Muraguchi Y."/>
            <person name="Fukuda K."/>
            <person name="Ohkuma M."/>
            <person name="Moriuchi R."/>
            <person name="Dohra H."/>
            <person name="Kimbara K."/>
            <person name="Shintani M."/>
        </authorList>
    </citation>
    <scope>NUCLEOTIDE SEQUENCE [LARGE SCALE GENOMIC DNA]</scope>
    <source>
        <strain evidence="15 16">Ys</strain>
    </source>
</reference>
<keyword evidence="7" id="KW-0547">Nucleotide-binding</keyword>
<evidence type="ECO:0000256" key="5">
    <source>
        <dbReference type="ARBA" id="ARBA00022553"/>
    </source>
</evidence>
<gene>
    <name evidence="15" type="ORF">SanaruYs_09120</name>
</gene>
<dbReference type="InterPro" id="IPR050736">
    <property type="entry name" value="Sensor_HK_Regulatory"/>
</dbReference>
<dbReference type="GO" id="GO:0005524">
    <property type="term" value="F:ATP binding"/>
    <property type="evidence" value="ECO:0007669"/>
    <property type="project" value="UniProtKB-KW"/>
</dbReference>
<dbReference type="FunFam" id="3.30.565.10:FF:000023">
    <property type="entry name" value="PAS domain-containing sensor histidine kinase"/>
    <property type="match status" value="1"/>
</dbReference>
<dbReference type="PRINTS" id="PR00344">
    <property type="entry name" value="BCTRLSENSOR"/>
</dbReference>
<accession>A0A401U6V3</accession>
<dbReference type="InterPro" id="IPR003594">
    <property type="entry name" value="HATPase_dom"/>
</dbReference>
<evidence type="ECO:0000256" key="6">
    <source>
        <dbReference type="ARBA" id="ARBA00022679"/>
    </source>
</evidence>
<feature type="domain" description="Histidine kinase" evidence="14">
    <location>
        <begin position="186"/>
        <end position="405"/>
    </location>
</feature>
<keyword evidence="10" id="KW-0902">Two-component regulatory system</keyword>
<dbReference type="SMART" id="SM00388">
    <property type="entry name" value="HisKA"/>
    <property type="match status" value="1"/>
</dbReference>
<evidence type="ECO:0000313" key="16">
    <source>
        <dbReference type="Proteomes" id="UP000288227"/>
    </source>
</evidence>
<comment type="caution">
    <text evidence="15">The sequence shown here is derived from an EMBL/GenBank/DDBJ whole genome shotgun (WGS) entry which is preliminary data.</text>
</comment>
<evidence type="ECO:0000256" key="2">
    <source>
        <dbReference type="ARBA" id="ARBA00004236"/>
    </source>
</evidence>
<evidence type="ECO:0000256" key="11">
    <source>
        <dbReference type="ARBA" id="ARBA00023136"/>
    </source>
</evidence>
<dbReference type="Proteomes" id="UP000288227">
    <property type="component" value="Unassembled WGS sequence"/>
</dbReference>
<keyword evidence="13" id="KW-1133">Transmembrane helix</keyword>
<keyword evidence="16" id="KW-1185">Reference proteome</keyword>
<dbReference type="InterPro" id="IPR005467">
    <property type="entry name" value="His_kinase_dom"/>
</dbReference>
<evidence type="ECO:0000256" key="9">
    <source>
        <dbReference type="ARBA" id="ARBA00022840"/>
    </source>
</evidence>
<dbReference type="SMART" id="SM00387">
    <property type="entry name" value="HATPase_c"/>
    <property type="match status" value="1"/>
</dbReference>
<dbReference type="AlphaFoldDB" id="A0A401U6V3"/>
<comment type="subcellular location">
    <subcellularLocation>
        <location evidence="2">Cell membrane</location>
    </subcellularLocation>
</comment>
<evidence type="ECO:0000259" key="14">
    <source>
        <dbReference type="PROSITE" id="PS50109"/>
    </source>
</evidence>
<evidence type="ECO:0000256" key="13">
    <source>
        <dbReference type="SAM" id="Phobius"/>
    </source>
</evidence>
<keyword evidence="4" id="KW-1003">Cell membrane</keyword>
<dbReference type="InterPro" id="IPR036097">
    <property type="entry name" value="HisK_dim/P_sf"/>
</dbReference>
<dbReference type="GO" id="GO:0005886">
    <property type="term" value="C:plasma membrane"/>
    <property type="evidence" value="ECO:0007669"/>
    <property type="project" value="UniProtKB-SubCell"/>
</dbReference>
<dbReference type="SUPFAM" id="SSF47384">
    <property type="entry name" value="Homodimeric domain of signal transducing histidine kinase"/>
    <property type="match status" value="1"/>
</dbReference>
<dbReference type="InterPro" id="IPR036890">
    <property type="entry name" value="HATPase_C_sf"/>
</dbReference>
<feature type="coiled-coil region" evidence="12">
    <location>
        <begin position="232"/>
        <end position="264"/>
    </location>
</feature>
<name>A0A401U6V3_9BACT</name>
<organism evidence="15 16">
    <name type="scientific">Chryseotalea sanaruensis</name>
    <dbReference type="NCBI Taxonomy" id="2482724"/>
    <lineage>
        <taxon>Bacteria</taxon>
        <taxon>Pseudomonadati</taxon>
        <taxon>Bacteroidota</taxon>
        <taxon>Cytophagia</taxon>
        <taxon>Cytophagales</taxon>
        <taxon>Chryseotaleaceae</taxon>
        <taxon>Chryseotalea</taxon>
    </lineage>
</organism>
<proteinExistence type="predicted"/>
<evidence type="ECO:0000256" key="3">
    <source>
        <dbReference type="ARBA" id="ARBA00012438"/>
    </source>
</evidence>
<dbReference type="InterPro" id="IPR003661">
    <property type="entry name" value="HisK_dim/P_dom"/>
</dbReference>
<keyword evidence="6" id="KW-0808">Transferase</keyword>
<protein>
    <recommendedName>
        <fullName evidence="3">histidine kinase</fullName>
        <ecNumber evidence="3">2.7.13.3</ecNumber>
    </recommendedName>
</protein>
<comment type="catalytic activity">
    <reaction evidence="1">
        <text>ATP + protein L-histidine = ADP + protein N-phospho-L-histidine.</text>
        <dbReference type="EC" id="2.7.13.3"/>
    </reaction>
</comment>
<evidence type="ECO:0000313" key="15">
    <source>
        <dbReference type="EMBL" id="GCC50694.1"/>
    </source>
</evidence>
<evidence type="ECO:0000256" key="4">
    <source>
        <dbReference type="ARBA" id="ARBA00022475"/>
    </source>
</evidence>
<keyword evidence="8 15" id="KW-0418">Kinase</keyword>
<keyword evidence="5" id="KW-0597">Phosphoprotein</keyword>
<dbReference type="GO" id="GO:0000155">
    <property type="term" value="F:phosphorelay sensor kinase activity"/>
    <property type="evidence" value="ECO:0007669"/>
    <property type="project" value="InterPro"/>
</dbReference>
<dbReference type="PANTHER" id="PTHR43711">
    <property type="entry name" value="TWO-COMPONENT HISTIDINE KINASE"/>
    <property type="match status" value="1"/>
</dbReference>
<keyword evidence="12" id="KW-0175">Coiled coil</keyword>
<dbReference type="EC" id="2.7.13.3" evidence="3"/>
<dbReference type="PANTHER" id="PTHR43711:SF28">
    <property type="entry name" value="SENSOR HISTIDINE KINASE YXDK"/>
    <property type="match status" value="1"/>
</dbReference>
<evidence type="ECO:0000256" key="7">
    <source>
        <dbReference type="ARBA" id="ARBA00022741"/>
    </source>
</evidence>
<dbReference type="EMBL" id="BHXQ01000002">
    <property type="protein sequence ID" value="GCC50694.1"/>
    <property type="molecule type" value="Genomic_DNA"/>
</dbReference>